<dbReference type="PANTHER" id="PTHR30055:SF209">
    <property type="entry name" value="POSSIBLE TRANSCRIPTIONAL REGULATORY PROTEIN (PROBABLY TETR-FAMILY)"/>
    <property type="match status" value="1"/>
</dbReference>
<dbReference type="PANTHER" id="PTHR30055">
    <property type="entry name" value="HTH-TYPE TRANSCRIPTIONAL REGULATOR RUTR"/>
    <property type="match status" value="1"/>
</dbReference>
<feature type="domain" description="HTH tetR-type" evidence="3">
    <location>
        <begin position="7"/>
        <end position="67"/>
    </location>
</feature>
<dbReference type="Pfam" id="PF00440">
    <property type="entry name" value="TetR_N"/>
    <property type="match status" value="1"/>
</dbReference>
<dbReference type="InterPro" id="IPR036271">
    <property type="entry name" value="Tet_transcr_reg_TetR-rel_C_sf"/>
</dbReference>
<dbReference type="Proteomes" id="UP000323856">
    <property type="component" value="Unassembled WGS sequence"/>
</dbReference>
<dbReference type="AlphaFoldDB" id="A0A5B0E865"/>
<feature type="DNA-binding region" description="H-T-H motif" evidence="2">
    <location>
        <begin position="30"/>
        <end position="49"/>
    </location>
</feature>
<evidence type="ECO:0000259" key="3">
    <source>
        <dbReference type="PROSITE" id="PS50977"/>
    </source>
</evidence>
<dbReference type="EMBL" id="VOBL01000016">
    <property type="protein sequence ID" value="KAA0975174.1"/>
    <property type="molecule type" value="Genomic_DNA"/>
</dbReference>
<accession>A0A5B0E865</accession>
<dbReference type="InterPro" id="IPR050109">
    <property type="entry name" value="HTH-type_TetR-like_transc_reg"/>
</dbReference>
<evidence type="ECO:0000313" key="5">
    <source>
        <dbReference type="Proteomes" id="UP000323856"/>
    </source>
</evidence>
<organism evidence="4 5">
    <name type="scientific">Paeniglutamicibacter gangotriensis</name>
    <dbReference type="NCBI Taxonomy" id="254787"/>
    <lineage>
        <taxon>Bacteria</taxon>
        <taxon>Bacillati</taxon>
        <taxon>Actinomycetota</taxon>
        <taxon>Actinomycetes</taxon>
        <taxon>Micrococcales</taxon>
        <taxon>Micrococcaceae</taxon>
        <taxon>Paeniglutamicibacter</taxon>
    </lineage>
</organism>
<proteinExistence type="predicted"/>
<name>A0A5B0E865_9MICC</name>
<dbReference type="PROSITE" id="PS50977">
    <property type="entry name" value="HTH_TETR_2"/>
    <property type="match status" value="1"/>
</dbReference>
<dbReference type="GO" id="GO:0000976">
    <property type="term" value="F:transcription cis-regulatory region binding"/>
    <property type="evidence" value="ECO:0007669"/>
    <property type="project" value="TreeGrafter"/>
</dbReference>
<dbReference type="Gene3D" id="1.10.357.10">
    <property type="entry name" value="Tetracycline Repressor, domain 2"/>
    <property type="match status" value="1"/>
</dbReference>
<sequence length="240" mass="26092">MSLDIQLPPRERLLQAAVELLANSDGAPVSTRKITELAGVTAPTLYHHFGDKEGLFDAVVAVGFEQYVASEMDLAPTGKPLDDVRSMWDQHVRFGIEQPHLYLVMFGKVRPGNRSNRVSEAEALLREKIDRAAESGHLNVPPADAVRSILAANIGVTLMLISEPESERNFELSDMTRDAVITAVSSEAGIADSATPVETSSVVVAAIALNAALESSNPQQLSTTEMKMFLEWLHRISKDS</sequence>
<evidence type="ECO:0000256" key="2">
    <source>
        <dbReference type="PROSITE-ProRule" id="PRU00335"/>
    </source>
</evidence>
<evidence type="ECO:0000313" key="4">
    <source>
        <dbReference type="EMBL" id="KAA0975174.1"/>
    </source>
</evidence>
<dbReference type="GO" id="GO:0003700">
    <property type="term" value="F:DNA-binding transcription factor activity"/>
    <property type="evidence" value="ECO:0007669"/>
    <property type="project" value="TreeGrafter"/>
</dbReference>
<dbReference type="OrthoDB" id="3784817at2"/>
<dbReference type="RefSeq" id="WP_149620248.1">
    <property type="nucleotide sequence ID" value="NZ_JBITUG010000017.1"/>
</dbReference>
<dbReference type="InterPro" id="IPR009057">
    <property type="entry name" value="Homeodomain-like_sf"/>
</dbReference>
<comment type="caution">
    <text evidence="4">The sequence shown here is derived from an EMBL/GenBank/DDBJ whole genome shotgun (WGS) entry which is preliminary data.</text>
</comment>
<protein>
    <submittedName>
        <fullName evidence="4">TetR/AcrR family transcriptional regulator</fullName>
    </submittedName>
</protein>
<evidence type="ECO:0000256" key="1">
    <source>
        <dbReference type="ARBA" id="ARBA00023125"/>
    </source>
</evidence>
<keyword evidence="1 2" id="KW-0238">DNA-binding</keyword>
<gene>
    <name evidence="4" type="ORF">FQ154_14315</name>
</gene>
<dbReference type="SUPFAM" id="SSF46689">
    <property type="entry name" value="Homeodomain-like"/>
    <property type="match status" value="1"/>
</dbReference>
<dbReference type="SUPFAM" id="SSF48498">
    <property type="entry name" value="Tetracyclin repressor-like, C-terminal domain"/>
    <property type="match status" value="1"/>
</dbReference>
<dbReference type="InterPro" id="IPR001647">
    <property type="entry name" value="HTH_TetR"/>
</dbReference>
<reference evidence="4 5" key="1">
    <citation type="submission" date="2019-07" db="EMBL/GenBank/DDBJ databases">
        <title>Analysis of the biochemical properties, biological activity and biotechnological potential of siderophores and biosurfactants produced by Antarctic psychrotolerant bacteria.</title>
        <authorList>
            <person name="Styczynski M."/>
            <person name="Krucon T."/>
            <person name="Decewicz P."/>
            <person name="Dziewit L."/>
        </authorList>
    </citation>
    <scope>NUCLEOTIDE SEQUENCE [LARGE SCALE GENOMIC DNA]</scope>
    <source>
        <strain evidence="4 5">ANT_H27</strain>
    </source>
</reference>
<dbReference type="PRINTS" id="PR00455">
    <property type="entry name" value="HTHTETR"/>
</dbReference>